<accession>A0ABV9MH51</accession>
<comment type="similarity">
    <text evidence="1 4">Belongs to the glycerate kinase type-1 family.</text>
</comment>
<organism evidence="5 6">
    <name type="scientific">Planococcus dechangensis</name>
    <dbReference type="NCBI Taxonomy" id="1176255"/>
    <lineage>
        <taxon>Bacteria</taxon>
        <taxon>Bacillati</taxon>
        <taxon>Bacillota</taxon>
        <taxon>Bacilli</taxon>
        <taxon>Bacillales</taxon>
        <taxon>Caryophanaceae</taxon>
        <taxon>Planococcus</taxon>
    </lineage>
</organism>
<dbReference type="Pfam" id="PF02595">
    <property type="entry name" value="Gly_kinase"/>
    <property type="match status" value="1"/>
</dbReference>
<dbReference type="PANTHER" id="PTHR21599">
    <property type="entry name" value="GLYCERATE KINASE"/>
    <property type="match status" value="1"/>
</dbReference>
<dbReference type="NCBIfam" id="TIGR00045">
    <property type="entry name" value="glycerate kinase"/>
    <property type="match status" value="1"/>
</dbReference>
<keyword evidence="3 4" id="KW-0418">Kinase</keyword>
<keyword evidence="2 4" id="KW-0808">Transferase</keyword>
<proteinExistence type="inferred from homology"/>
<dbReference type="InterPro" id="IPR018193">
    <property type="entry name" value="Glyc_kinase_flavodox-like_fold"/>
</dbReference>
<protein>
    <submittedName>
        <fullName evidence="5">Glycerate kinase</fullName>
    </submittedName>
</protein>
<dbReference type="InterPro" id="IPR036129">
    <property type="entry name" value="Glycerate_kinase_sf"/>
</dbReference>
<evidence type="ECO:0000256" key="3">
    <source>
        <dbReference type="ARBA" id="ARBA00022777"/>
    </source>
</evidence>
<gene>
    <name evidence="5" type="ORF">ACFO5U_16070</name>
</gene>
<evidence type="ECO:0000313" key="6">
    <source>
        <dbReference type="Proteomes" id="UP001595932"/>
    </source>
</evidence>
<dbReference type="GO" id="GO:0016301">
    <property type="term" value="F:kinase activity"/>
    <property type="evidence" value="ECO:0007669"/>
    <property type="project" value="UniProtKB-KW"/>
</dbReference>
<comment type="caution">
    <text evidence="5">The sequence shown here is derived from an EMBL/GenBank/DDBJ whole genome shotgun (WGS) entry which is preliminary data.</text>
</comment>
<evidence type="ECO:0000256" key="4">
    <source>
        <dbReference type="PIRNR" id="PIRNR006078"/>
    </source>
</evidence>
<dbReference type="InterPro" id="IPR018197">
    <property type="entry name" value="Glycerate_kinase_RE-like"/>
</dbReference>
<dbReference type="RefSeq" id="WP_377280086.1">
    <property type="nucleotide sequence ID" value="NZ_JBHSGL010000015.1"/>
</dbReference>
<reference evidence="6" key="1">
    <citation type="journal article" date="2019" name="Int. J. Syst. Evol. Microbiol.">
        <title>The Global Catalogue of Microorganisms (GCM) 10K type strain sequencing project: providing services to taxonomists for standard genome sequencing and annotation.</title>
        <authorList>
            <consortium name="The Broad Institute Genomics Platform"/>
            <consortium name="The Broad Institute Genome Sequencing Center for Infectious Disease"/>
            <person name="Wu L."/>
            <person name="Ma J."/>
        </authorList>
    </citation>
    <scope>NUCLEOTIDE SEQUENCE [LARGE SCALE GENOMIC DNA]</scope>
    <source>
        <strain evidence="6">CGMCC 1.12151</strain>
    </source>
</reference>
<evidence type="ECO:0000313" key="5">
    <source>
        <dbReference type="EMBL" id="MFC4714369.1"/>
    </source>
</evidence>
<dbReference type="Proteomes" id="UP001595932">
    <property type="component" value="Unassembled WGS sequence"/>
</dbReference>
<evidence type="ECO:0000256" key="2">
    <source>
        <dbReference type="ARBA" id="ARBA00022679"/>
    </source>
</evidence>
<sequence length="377" mass="39500">MNIIVAPDSFKGSISAQAAAQAMKQGILDAVPKAHVLELPLADGGEGTMENLVTATGGRITHKQVTGPLGNPVKAGYGILGDGKTCVIEIAQASGLPLIRPVDRNPEIASTEGTGELIRHALDDGLREFIIGLGGSATNDGGTGMLRALGMKFLDVQGKPVKAGGGDLNRLAEIDASEFDQRIQACRFLIASDVDNPLIGLNGASHVFGPQKGAAKDVASRLDDNLRHYADAVEKLTGTVLHDYPGAGAAGGAGGAFLAFFPTQIRRGIDVVLEASGFLEHVKDCDMVLTGEGKSDLQTLSGKTPFGVAEVSAQFDKPVLLISGIIAEDSRDALEEHFTEVHAVVGPSVSQKQSFLDPEKYLRKKTKQVVAAYLKTQ</sequence>
<evidence type="ECO:0000256" key="1">
    <source>
        <dbReference type="ARBA" id="ARBA00006284"/>
    </source>
</evidence>
<dbReference type="SUPFAM" id="SSF110738">
    <property type="entry name" value="Glycerate kinase I"/>
    <property type="match status" value="1"/>
</dbReference>
<dbReference type="InterPro" id="IPR004381">
    <property type="entry name" value="Glycerate_kinase"/>
</dbReference>
<dbReference type="PANTHER" id="PTHR21599:SF0">
    <property type="entry name" value="GLYCERATE KINASE"/>
    <property type="match status" value="1"/>
</dbReference>
<dbReference type="Gene3D" id="3.40.50.10350">
    <property type="entry name" value="Glycerate kinase, domain 1"/>
    <property type="match status" value="1"/>
</dbReference>
<keyword evidence="6" id="KW-1185">Reference proteome</keyword>
<name>A0ABV9MH51_9BACL</name>
<dbReference type="Gene3D" id="3.90.1510.10">
    <property type="entry name" value="Glycerate kinase, domain 2"/>
    <property type="match status" value="1"/>
</dbReference>
<dbReference type="PIRSF" id="PIRSF006078">
    <property type="entry name" value="GlxK"/>
    <property type="match status" value="1"/>
</dbReference>
<dbReference type="EMBL" id="JBHSGL010000015">
    <property type="protein sequence ID" value="MFC4714369.1"/>
    <property type="molecule type" value="Genomic_DNA"/>
</dbReference>